<organism evidence="2">
    <name type="scientific">viral metagenome</name>
    <dbReference type="NCBI Taxonomy" id="1070528"/>
    <lineage>
        <taxon>unclassified sequences</taxon>
        <taxon>metagenomes</taxon>
        <taxon>organismal metagenomes</taxon>
    </lineage>
</organism>
<evidence type="ECO:0000256" key="1">
    <source>
        <dbReference type="SAM" id="MobiDB-lite"/>
    </source>
</evidence>
<dbReference type="AlphaFoldDB" id="A0A6C0JTM4"/>
<proteinExistence type="predicted"/>
<feature type="region of interest" description="Disordered" evidence="1">
    <location>
        <begin position="1"/>
        <end position="26"/>
    </location>
</feature>
<accession>A0A6C0JTM4</accession>
<dbReference type="EMBL" id="MN740671">
    <property type="protein sequence ID" value="QHU07034.1"/>
    <property type="molecule type" value="Genomic_DNA"/>
</dbReference>
<sequence length="103" mass="11927">MIGSPLKKMNMRRMSKTDSPPPVPKYDGKTKVTIDGFAISRNRRITICAQCAKSSGCSHNQYLCTSAGYWSDTKKKYKWKIMGSYRLTRWVRKQDAKLKENWS</sequence>
<protein>
    <submittedName>
        <fullName evidence="2">Uncharacterized protein</fullName>
    </submittedName>
</protein>
<evidence type="ECO:0000313" key="2">
    <source>
        <dbReference type="EMBL" id="QHU07034.1"/>
    </source>
</evidence>
<reference evidence="2" key="1">
    <citation type="journal article" date="2020" name="Nature">
        <title>Giant virus diversity and host interactions through global metagenomics.</title>
        <authorList>
            <person name="Schulz F."/>
            <person name="Roux S."/>
            <person name="Paez-Espino D."/>
            <person name="Jungbluth S."/>
            <person name="Walsh D.A."/>
            <person name="Denef V.J."/>
            <person name="McMahon K.D."/>
            <person name="Konstantinidis K.T."/>
            <person name="Eloe-Fadrosh E.A."/>
            <person name="Kyrpides N.C."/>
            <person name="Woyke T."/>
        </authorList>
    </citation>
    <scope>NUCLEOTIDE SEQUENCE</scope>
    <source>
        <strain evidence="2">GVMAG-S-1038524-41</strain>
    </source>
</reference>
<name>A0A6C0JTM4_9ZZZZ</name>